<dbReference type="Pfam" id="PF25954">
    <property type="entry name" value="Beta-barrel_RND_2"/>
    <property type="match status" value="1"/>
</dbReference>
<keyword evidence="3" id="KW-0732">Signal</keyword>
<dbReference type="Pfam" id="PF25989">
    <property type="entry name" value="YknX_C"/>
    <property type="match status" value="1"/>
</dbReference>
<dbReference type="InterPro" id="IPR058792">
    <property type="entry name" value="Beta-barrel_RND_2"/>
</dbReference>
<sequence length="358" mass="39235">MKIAVVIALATVLLWGSTGAAQNTVVTVQTVEITPKVERGFSENSTLEAIDEVTIYPRVSGRLMKVFVKQGNSVSPGDPIAELDHRDVDAQISQAKAQIAVAQAQVAQAMAELENAKRERDRYLRLVKEGFSTQQQLDSKETVYRTAKAAVDLNRAQVRQHRANLEKLQVDLSEYTLKASIQGIVVNDYSRTPGEMITPQTPLAQIADISRLKAVIQAPESHARLIEQGMTAFVTVGEIKLEGKVSRIRPFVDPSTRTTQVEVAIENRKNLKPGMFARVFIVEETLKNAVMVPMEAVISEQGGSFVFVVEDGKAVKRPVKLGPSVGRDSQIREGLEPGERLVVLGGKNLSDGDQITIR</sequence>
<dbReference type="Pfam" id="PF25917">
    <property type="entry name" value="BSH_RND"/>
    <property type="match status" value="1"/>
</dbReference>
<evidence type="ECO:0000259" key="5">
    <source>
        <dbReference type="Pfam" id="PF25917"/>
    </source>
</evidence>
<feature type="signal peptide" evidence="3">
    <location>
        <begin position="1"/>
        <end position="20"/>
    </location>
</feature>
<dbReference type="InterPro" id="IPR058624">
    <property type="entry name" value="MdtA-like_HH"/>
</dbReference>
<keyword evidence="9" id="KW-1185">Reference proteome</keyword>
<keyword evidence="2" id="KW-0175">Coiled coil</keyword>
<evidence type="ECO:0000259" key="4">
    <source>
        <dbReference type="Pfam" id="PF25876"/>
    </source>
</evidence>
<protein>
    <submittedName>
        <fullName evidence="8">Efflux RND transporter periplasmic adaptor subunit</fullName>
    </submittedName>
</protein>
<dbReference type="PANTHER" id="PTHR30469:SF15">
    <property type="entry name" value="HLYD FAMILY OF SECRETION PROTEINS"/>
    <property type="match status" value="1"/>
</dbReference>
<dbReference type="EMBL" id="JAKGUD010000008">
    <property type="protein sequence ID" value="MCF4142786.1"/>
    <property type="molecule type" value="Genomic_DNA"/>
</dbReference>
<feature type="domain" description="Multidrug resistance protein MdtA-like alpha-helical hairpin" evidence="4">
    <location>
        <begin position="99"/>
        <end position="166"/>
    </location>
</feature>
<dbReference type="InterPro" id="IPR058637">
    <property type="entry name" value="YknX-like_C"/>
</dbReference>
<feature type="coiled-coil region" evidence="2">
    <location>
        <begin position="85"/>
        <end position="126"/>
    </location>
</feature>
<evidence type="ECO:0000256" key="2">
    <source>
        <dbReference type="SAM" id="Coils"/>
    </source>
</evidence>
<dbReference type="Gene3D" id="2.40.50.100">
    <property type="match status" value="1"/>
</dbReference>
<evidence type="ECO:0000259" key="7">
    <source>
        <dbReference type="Pfam" id="PF25989"/>
    </source>
</evidence>
<organism evidence="8 9">
    <name type="scientific">Dethiosulfovibrio marinus</name>
    <dbReference type="NCBI Taxonomy" id="133532"/>
    <lineage>
        <taxon>Bacteria</taxon>
        <taxon>Thermotogati</taxon>
        <taxon>Synergistota</taxon>
        <taxon>Synergistia</taxon>
        <taxon>Synergistales</taxon>
        <taxon>Dethiosulfovibrionaceae</taxon>
        <taxon>Dethiosulfovibrio</taxon>
    </lineage>
</organism>
<evidence type="ECO:0000313" key="8">
    <source>
        <dbReference type="EMBL" id="MCF4142786.1"/>
    </source>
</evidence>
<dbReference type="SUPFAM" id="SSF111369">
    <property type="entry name" value="HlyD-like secretion proteins"/>
    <property type="match status" value="1"/>
</dbReference>
<evidence type="ECO:0000256" key="3">
    <source>
        <dbReference type="SAM" id="SignalP"/>
    </source>
</evidence>
<feature type="domain" description="YknX-like C-terminal permuted SH3-like" evidence="7">
    <location>
        <begin position="290"/>
        <end position="356"/>
    </location>
</feature>
<feature type="domain" description="Multidrug resistance protein MdtA-like barrel-sandwich hybrid" evidence="5">
    <location>
        <begin position="52"/>
        <end position="186"/>
    </location>
</feature>
<name>A0ABS9ER80_9BACT</name>
<dbReference type="RefSeq" id="WP_236099507.1">
    <property type="nucleotide sequence ID" value="NZ_JAKGUD010000008.1"/>
</dbReference>
<dbReference type="InterPro" id="IPR058625">
    <property type="entry name" value="MdtA-like_BSH"/>
</dbReference>
<accession>A0ABS9ER80</accession>
<dbReference type="Gene3D" id="2.40.30.170">
    <property type="match status" value="1"/>
</dbReference>
<feature type="chain" id="PRO_5045960410" evidence="3">
    <location>
        <begin position="21"/>
        <end position="358"/>
    </location>
</feature>
<evidence type="ECO:0000259" key="6">
    <source>
        <dbReference type="Pfam" id="PF25954"/>
    </source>
</evidence>
<dbReference type="Pfam" id="PF25876">
    <property type="entry name" value="HH_MFP_RND"/>
    <property type="match status" value="1"/>
</dbReference>
<reference evidence="8 9" key="1">
    <citation type="submission" date="2022-01" db="EMBL/GenBank/DDBJ databases">
        <title>Dethiosulfovibrio faecalis sp. nov., a novel proteolytic, non-sulfur-reducing bacterium isolated from a marine aquaculture solid waste bioreactor.</title>
        <authorList>
            <person name="Grabowski S."/>
            <person name="Apolinario E."/>
            <person name="Schneider N."/>
            <person name="Marshall C.W."/>
            <person name="Sowers K.R."/>
        </authorList>
    </citation>
    <scope>NUCLEOTIDE SEQUENCE [LARGE SCALE GENOMIC DNA]</scope>
    <source>
        <strain evidence="8 9">DSM 12537</strain>
    </source>
</reference>
<comment type="caution">
    <text evidence="8">The sequence shown here is derived from an EMBL/GenBank/DDBJ whole genome shotgun (WGS) entry which is preliminary data.</text>
</comment>
<dbReference type="Proteomes" id="UP001200430">
    <property type="component" value="Unassembled WGS sequence"/>
</dbReference>
<dbReference type="PANTHER" id="PTHR30469">
    <property type="entry name" value="MULTIDRUG RESISTANCE PROTEIN MDTA"/>
    <property type="match status" value="1"/>
</dbReference>
<evidence type="ECO:0000313" key="9">
    <source>
        <dbReference type="Proteomes" id="UP001200430"/>
    </source>
</evidence>
<dbReference type="InterPro" id="IPR006143">
    <property type="entry name" value="RND_pump_MFP"/>
</dbReference>
<comment type="similarity">
    <text evidence="1">Belongs to the membrane fusion protein (MFP) (TC 8.A.1) family.</text>
</comment>
<feature type="domain" description="CusB-like beta-barrel" evidence="6">
    <location>
        <begin position="216"/>
        <end position="282"/>
    </location>
</feature>
<proteinExistence type="inferred from homology"/>
<dbReference type="NCBIfam" id="TIGR01730">
    <property type="entry name" value="RND_mfp"/>
    <property type="match status" value="1"/>
</dbReference>
<gene>
    <name evidence="8" type="ORF">L2W38_08145</name>
</gene>
<dbReference type="Gene3D" id="1.10.287.470">
    <property type="entry name" value="Helix hairpin bin"/>
    <property type="match status" value="1"/>
</dbReference>
<evidence type="ECO:0000256" key="1">
    <source>
        <dbReference type="ARBA" id="ARBA00009477"/>
    </source>
</evidence>
<dbReference type="Gene3D" id="2.40.420.20">
    <property type="match status" value="1"/>
</dbReference>